<keyword evidence="4" id="KW-0732">Signal</keyword>
<proteinExistence type="inferred from homology"/>
<feature type="compositionally biased region" description="Polar residues" evidence="3">
    <location>
        <begin position="457"/>
        <end position="466"/>
    </location>
</feature>
<dbReference type="CDD" id="cd01821">
    <property type="entry name" value="Rhamnogalacturan_acetylesterase_like"/>
    <property type="match status" value="1"/>
</dbReference>
<organism evidence="6 7">
    <name type="scientific">Cellvibrio fontiphilus</name>
    <dbReference type="NCBI Taxonomy" id="1815559"/>
    <lineage>
        <taxon>Bacteria</taxon>
        <taxon>Pseudomonadati</taxon>
        <taxon>Pseudomonadota</taxon>
        <taxon>Gammaproteobacteria</taxon>
        <taxon>Cellvibrionales</taxon>
        <taxon>Cellvibrionaceae</taxon>
        <taxon>Cellvibrio</taxon>
    </lineage>
</organism>
<dbReference type="Proteomes" id="UP001595555">
    <property type="component" value="Unassembled WGS sequence"/>
</dbReference>
<dbReference type="RefSeq" id="WP_378117027.1">
    <property type="nucleotide sequence ID" value="NZ_JBHRTF010000003.1"/>
</dbReference>
<evidence type="ECO:0000256" key="3">
    <source>
        <dbReference type="SAM" id="MobiDB-lite"/>
    </source>
</evidence>
<dbReference type="EMBL" id="JBHRTF010000003">
    <property type="protein sequence ID" value="MFC3115068.1"/>
    <property type="molecule type" value="Genomic_DNA"/>
</dbReference>
<comment type="similarity">
    <text evidence="1">Belongs to the 'GDSL' lipolytic enzyme family.</text>
</comment>
<accession>A0ABV7FEP4</accession>
<dbReference type="InterPro" id="IPR036514">
    <property type="entry name" value="SGNH_hydro_sf"/>
</dbReference>
<dbReference type="Gene3D" id="3.40.50.1110">
    <property type="entry name" value="SGNH hydrolase"/>
    <property type="match status" value="1"/>
</dbReference>
<dbReference type="InterPro" id="IPR037459">
    <property type="entry name" value="RhgT-like"/>
</dbReference>
<keyword evidence="2" id="KW-0378">Hydrolase</keyword>
<comment type="caution">
    <text evidence="6">The sequence shown here is derived from an EMBL/GenBank/DDBJ whole genome shotgun (WGS) entry which is preliminary data.</text>
</comment>
<dbReference type="InterPro" id="IPR013830">
    <property type="entry name" value="SGNH_hydro"/>
</dbReference>
<reference evidence="7" key="1">
    <citation type="journal article" date="2019" name="Int. J. Syst. Evol. Microbiol.">
        <title>The Global Catalogue of Microorganisms (GCM) 10K type strain sequencing project: providing services to taxonomists for standard genome sequencing and annotation.</title>
        <authorList>
            <consortium name="The Broad Institute Genomics Platform"/>
            <consortium name="The Broad Institute Genome Sequencing Center for Infectious Disease"/>
            <person name="Wu L."/>
            <person name="Ma J."/>
        </authorList>
    </citation>
    <scope>NUCLEOTIDE SEQUENCE [LARGE SCALE GENOMIC DNA]</scope>
    <source>
        <strain evidence="7">KCTC 52237</strain>
    </source>
</reference>
<feature type="domain" description="SGNH hydrolase-type esterase" evidence="5">
    <location>
        <begin position="225"/>
        <end position="391"/>
    </location>
</feature>
<evidence type="ECO:0000256" key="4">
    <source>
        <dbReference type="SAM" id="SignalP"/>
    </source>
</evidence>
<dbReference type="PANTHER" id="PTHR43695">
    <property type="entry name" value="PUTATIVE (AFU_ORTHOLOGUE AFUA_2G17250)-RELATED"/>
    <property type="match status" value="1"/>
</dbReference>
<protein>
    <submittedName>
        <fullName evidence="6">Rhamnogalacturonan acetylesterase</fullName>
    </submittedName>
</protein>
<feature type="region of interest" description="Disordered" evidence="3">
    <location>
        <begin position="434"/>
        <end position="466"/>
    </location>
</feature>
<evidence type="ECO:0000259" key="5">
    <source>
        <dbReference type="Pfam" id="PF13472"/>
    </source>
</evidence>
<evidence type="ECO:0000256" key="2">
    <source>
        <dbReference type="ARBA" id="ARBA00022801"/>
    </source>
</evidence>
<feature type="chain" id="PRO_5046287600" evidence="4">
    <location>
        <begin position="20"/>
        <end position="466"/>
    </location>
</feature>
<sequence length="466" mass="51408">MPHLSPLVSVFFIALAATASLGCNSASSAPDNSATATTARLNSSAINTSANTTNTGTNTLDFTRPQVFYFTNTPTADGHRVTTGQPYSDSTGFGFDLQTQPTAEHQPFYFSVKVPEGNYRVSLEFGHAGMPSNNTLRAELRRLYVKDLNTRAGEFITKDILVNVRNNSLQTPEQNAPGINKVSLKTLEQHRLHWDNKLTLEFNGTAPHVQRVTIQKVDVPTLYLVGDSTVTDQPYEPAASWGQMLPYFFTAPLFSGDIAVANHAESGETMKSFIMAGRFAKVLERMKPGDYLLIQFGHNDQKKQWPQTYVEAMTTYKEYLRVFIAEARLRGATPVLITSMQRRTSDQQGKIVNSHGLYPQAVREVAQEKNLALIDLDKMSVQLYETLGTDKAPLAFNDGGKDATHHNNYGAYQLAQAVVTGLRQSRLALARHFTDSSSYNPSRPDPVESFVLAPSPAFSSTRPDGN</sequence>
<feature type="signal peptide" evidence="4">
    <location>
        <begin position="1"/>
        <end position="19"/>
    </location>
</feature>
<dbReference type="Pfam" id="PF13472">
    <property type="entry name" value="Lipase_GDSL_2"/>
    <property type="match status" value="1"/>
</dbReference>
<gene>
    <name evidence="6" type="ORF">ACFODX_05805</name>
</gene>
<evidence type="ECO:0000313" key="6">
    <source>
        <dbReference type="EMBL" id="MFC3115068.1"/>
    </source>
</evidence>
<dbReference type="PANTHER" id="PTHR43695:SF1">
    <property type="entry name" value="RHAMNOGALACTURONAN ACETYLESTERASE"/>
    <property type="match status" value="1"/>
</dbReference>
<keyword evidence="7" id="KW-1185">Reference proteome</keyword>
<evidence type="ECO:0000256" key="1">
    <source>
        <dbReference type="ARBA" id="ARBA00008668"/>
    </source>
</evidence>
<dbReference type="InterPro" id="IPR008979">
    <property type="entry name" value="Galactose-bd-like_sf"/>
</dbReference>
<dbReference type="Gene3D" id="2.60.120.430">
    <property type="entry name" value="Galactose-binding lectin"/>
    <property type="match status" value="1"/>
</dbReference>
<dbReference type="SUPFAM" id="SSF49785">
    <property type="entry name" value="Galactose-binding domain-like"/>
    <property type="match status" value="1"/>
</dbReference>
<dbReference type="SUPFAM" id="SSF52266">
    <property type="entry name" value="SGNH hydrolase"/>
    <property type="match status" value="1"/>
</dbReference>
<name>A0ABV7FEP4_9GAMM</name>
<evidence type="ECO:0000313" key="7">
    <source>
        <dbReference type="Proteomes" id="UP001595555"/>
    </source>
</evidence>